<feature type="region of interest" description="Disordered" evidence="1">
    <location>
        <begin position="106"/>
        <end position="131"/>
    </location>
</feature>
<gene>
    <name evidence="3" type="ORF">L201_007376</name>
</gene>
<protein>
    <recommendedName>
        <fullName evidence="2">SAC domain-containing protein</fullName>
    </recommendedName>
</protein>
<dbReference type="GO" id="GO:0043812">
    <property type="term" value="F:phosphatidylinositol-4-phosphate phosphatase activity"/>
    <property type="evidence" value="ECO:0007669"/>
    <property type="project" value="TreeGrafter"/>
</dbReference>
<accession>A0AAX4K5L3</accession>
<proteinExistence type="predicted"/>
<dbReference type="GeneID" id="91098045"/>
<sequence length="407" mass="46213">MTALPPRFTVPPLPPRLHRQVKLNVTDDGITLAPENGEDVLIRWGVKGKVETIDCEPGEVILGGVLGIVRLWDVKAHKRLLDIQISRQPKTKSRWSITLPLRAAAVNKDTSDESSDDEDTPEADETPIPSKTREWTKFIPKLRKKQLADPKADEPLPNDPPQREELEAKIVRQIIREFSNGFFFSYDFDLTHSLQHKRKVLTQRTASHVALNDLITKEGSLFPPSPAITTSRHSICEDDFVEPDIQVPLWRRTDRRFFWNEHLMKDFIDLGLHAYVIPMMQGWVQSSSFTIPIPPNPLEPETSLGSVPVDLVVISRRSRDRAGLRYQRRGIDDDGHVANMVETEMIVEGKSSLFSFVQVRGSIPLRWSQSPYSMKPPPVLNEPVDKSYAVANLHFNDLTSRYGPIVS</sequence>
<dbReference type="PANTHER" id="PTHR45662:SF7">
    <property type="entry name" value="SACI DOMAIN PROTEIN (AFU_ORTHOLOGUE AFUA_1G15890)"/>
    <property type="match status" value="1"/>
</dbReference>
<keyword evidence="4" id="KW-1185">Reference proteome</keyword>
<dbReference type="Proteomes" id="UP001355207">
    <property type="component" value="Chromosome 10"/>
</dbReference>
<dbReference type="RefSeq" id="XP_066079181.1">
    <property type="nucleotide sequence ID" value="XM_066223084.1"/>
</dbReference>
<dbReference type="Pfam" id="PF02383">
    <property type="entry name" value="Syja_N"/>
    <property type="match status" value="1"/>
</dbReference>
<dbReference type="PANTHER" id="PTHR45662">
    <property type="entry name" value="PHOSPHATIDYLINOSITIDE PHOSPHATASE SAC1"/>
    <property type="match status" value="1"/>
</dbReference>
<dbReference type="GO" id="GO:0046856">
    <property type="term" value="P:phosphatidylinositol dephosphorylation"/>
    <property type="evidence" value="ECO:0007669"/>
    <property type="project" value="TreeGrafter"/>
</dbReference>
<feature type="domain" description="SAC" evidence="2">
    <location>
        <begin position="179"/>
        <end position="407"/>
    </location>
</feature>
<evidence type="ECO:0000313" key="3">
    <source>
        <dbReference type="EMBL" id="WWC92419.1"/>
    </source>
</evidence>
<evidence type="ECO:0000313" key="4">
    <source>
        <dbReference type="Proteomes" id="UP001355207"/>
    </source>
</evidence>
<dbReference type="GO" id="GO:0005783">
    <property type="term" value="C:endoplasmic reticulum"/>
    <property type="evidence" value="ECO:0007669"/>
    <property type="project" value="TreeGrafter"/>
</dbReference>
<reference evidence="3 4" key="1">
    <citation type="submission" date="2024-01" db="EMBL/GenBank/DDBJ databases">
        <title>Comparative genomics of Cryptococcus and Kwoniella reveals pathogenesis evolution and contrasting modes of karyotype evolution via chromosome fusion or intercentromeric recombination.</title>
        <authorList>
            <person name="Coelho M.A."/>
            <person name="David-Palma M."/>
            <person name="Shea T."/>
            <person name="Bowers K."/>
            <person name="McGinley-Smith S."/>
            <person name="Mohammad A.W."/>
            <person name="Gnirke A."/>
            <person name="Yurkov A.M."/>
            <person name="Nowrousian M."/>
            <person name="Sun S."/>
            <person name="Cuomo C.A."/>
            <person name="Heitman J."/>
        </authorList>
    </citation>
    <scope>NUCLEOTIDE SEQUENCE [LARGE SCALE GENOMIC DNA]</scope>
    <source>
        <strain evidence="3 4">CBS 6074</strain>
    </source>
</reference>
<dbReference type="EMBL" id="CP144107">
    <property type="protein sequence ID" value="WWC92419.1"/>
    <property type="molecule type" value="Genomic_DNA"/>
</dbReference>
<organism evidence="3 4">
    <name type="scientific">Kwoniella dendrophila CBS 6074</name>
    <dbReference type="NCBI Taxonomy" id="1295534"/>
    <lineage>
        <taxon>Eukaryota</taxon>
        <taxon>Fungi</taxon>
        <taxon>Dikarya</taxon>
        <taxon>Basidiomycota</taxon>
        <taxon>Agaricomycotina</taxon>
        <taxon>Tremellomycetes</taxon>
        <taxon>Tremellales</taxon>
        <taxon>Cryptococcaceae</taxon>
        <taxon>Kwoniella</taxon>
    </lineage>
</organism>
<evidence type="ECO:0000256" key="1">
    <source>
        <dbReference type="SAM" id="MobiDB-lite"/>
    </source>
</evidence>
<dbReference type="InterPro" id="IPR002013">
    <property type="entry name" value="SAC_dom"/>
</dbReference>
<dbReference type="PROSITE" id="PS50275">
    <property type="entry name" value="SAC"/>
    <property type="match status" value="1"/>
</dbReference>
<dbReference type="AlphaFoldDB" id="A0AAX4K5L3"/>
<evidence type="ECO:0000259" key="2">
    <source>
        <dbReference type="PROSITE" id="PS50275"/>
    </source>
</evidence>
<feature type="compositionally biased region" description="Acidic residues" evidence="1">
    <location>
        <begin position="112"/>
        <end position="125"/>
    </location>
</feature>
<name>A0AAX4K5L3_9TREE</name>